<dbReference type="PANTHER" id="PTHR35190">
    <property type="entry name" value="PROTEIN DCD1B"/>
    <property type="match status" value="1"/>
</dbReference>
<dbReference type="GO" id="GO:0016740">
    <property type="term" value="F:transferase activity"/>
    <property type="evidence" value="ECO:0007669"/>
    <property type="project" value="UniProtKB-KW"/>
</dbReference>
<feature type="region of interest" description="Disordered" evidence="1">
    <location>
        <begin position="382"/>
        <end position="407"/>
    </location>
</feature>
<dbReference type="PANTHER" id="PTHR35190:SF2">
    <property type="entry name" value="PROTEIN DCD1B"/>
    <property type="match status" value="1"/>
</dbReference>
<evidence type="ECO:0000259" key="3">
    <source>
        <dbReference type="Pfam" id="PF03417"/>
    </source>
</evidence>
<sequence precursor="true">MPRFAPACLAATIVLLAAPMAVGGEPRTVSRCGDGFLEEIDGRRVLHVSGSPYEMGYQHGRLLRDEIGTLTRFLLDEKAGDLEIELGGLTVDPKAVIRSVAEGQRQFVPDRYFEELQGVADGSGVPLEDLVVCNFIPELFHCSGFALSGSATKDGALLHGRVLDYGTDWRLQEFAVLIVAEPEGLVPFVNVSYAGFIGSVTGMNAERISVGEMGGRGLGHWAGVPMAVLVRRALEEATSLDEAVAVFRDSPRTCEYYYVIADGEENRAVGMEASWHAFSTVAMGEAHPKLPRAVPDAVILSAGDRYEELVRRVRGGLGGFDPESALRLMDRPVAMDSNLHNALFEPGSTRFWVAHASPDGGPAASQPYHEYRLTALLGRAPDASAPEYEAPPTLASAGDGREAGGAR</sequence>
<evidence type="ECO:0000256" key="1">
    <source>
        <dbReference type="SAM" id="MobiDB-lite"/>
    </source>
</evidence>
<accession>A0A518H6Y3</accession>
<evidence type="ECO:0000256" key="2">
    <source>
        <dbReference type="SAM" id="SignalP"/>
    </source>
</evidence>
<evidence type="ECO:0000313" key="5">
    <source>
        <dbReference type="Proteomes" id="UP000317835"/>
    </source>
</evidence>
<reference evidence="4 5" key="1">
    <citation type="submission" date="2019-02" db="EMBL/GenBank/DDBJ databases">
        <title>Deep-cultivation of Planctomycetes and their phenomic and genomic characterization uncovers novel biology.</title>
        <authorList>
            <person name="Wiegand S."/>
            <person name="Jogler M."/>
            <person name="Boedeker C."/>
            <person name="Pinto D."/>
            <person name="Vollmers J."/>
            <person name="Rivas-Marin E."/>
            <person name="Kohn T."/>
            <person name="Peeters S.H."/>
            <person name="Heuer A."/>
            <person name="Rast P."/>
            <person name="Oberbeckmann S."/>
            <person name="Bunk B."/>
            <person name="Jeske O."/>
            <person name="Meyerdierks A."/>
            <person name="Storesund J.E."/>
            <person name="Kallscheuer N."/>
            <person name="Luecker S."/>
            <person name="Lage O.M."/>
            <person name="Pohl T."/>
            <person name="Merkel B.J."/>
            <person name="Hornburger P."/>
            <person name="Mueller R.-W."/>
            <person name="Bruemmer F."/>
            <person name="Labrenz M."/>
            <person name="Spormann A.M."/>
            <person name="Op den Camp H."/>
            <person name="Overmann J."/>
            <person name="Amann R."/>
            <person name="Jetten M.S.M."/>
            <person name="Mascher T."/>
            <person name="Medema M.H."/>
            <person name="Devos D.P."/>
            <person name="Kaster A.-K."/>
            <person name="Ovreas L."/>
            <person name="Rohde M."/>
            <person name="Galperin M.Y."/>
            <person name="Jogler C."/>
        </authorList>
    </citation>
    <scope>NUCLEOTIDE SEQUENCE [LARGE SCALE GENOMIC DNA]</scope>
    <source>
        <strain evidence="4 5">ElP</strain>
    </source>
</reference>
<dbReference type="AlphaFoldDB" id="A0A518H6Y3"/>
<name>A0A518H6Y3_9BACT</name>
<protein>
    <submittedName>
        <fullName evidence="4">Acyl-coenzyme A:6-aminopenicillanic acid acyl-transferase</fullName>
    </submittedName>
</protein>
<keyword evidence="2" id="KW-0732">Signal</keyword>
<evidence type="ECO:0000313" key="4">
    <source>
        <dbReference type="EMBL" id="QDV36627.1"/>
    </source>
</evidence>
<dbReference type="RefSeq" id="WP_145273188.1">
    <property type="nucleotide sequence ID" value="NZ_CP036426.1"/>
</dbReference>
<dbReference type="OrthoDB" id="264208at2"/>
<organism evidence="4 5">
    <name type="scientific">Tautonia plasticadhaerens</name>
    <dbReference type="NCBI Taxonomy" id="2527974"/>
    <lineage>
        <taxon>Bacteria</taxon>
        <taxon>Pseudomonadati</taxon>
        <taxon>Planctomycetota</taxon>
        <taxon>Planctomycetia</taxon>
        <taxon>Isosphaerales</taxon>
        <taxon>Isosphaeraceae</taxon>
        <taxon>Tautonia</taxon>
    </lineage>
</organism>
<feature type="domain" description="Peptidase C45 hydrolase" evidence="3">
    <location>
        <begin position="187"/>
        <end position="271"/>
    </location>
</feature>
<dbReference type="Gene3D" id="1.10.10.2120">
    <property type="match status" value="1"/>
</dbReference>
<dbReference type="Pfam" id="PF03417">
    <property type="entry name" value="AAT"/>
    <property type="match status" value="1"/>
</dbReference>
<dbReference type="Proteomes" id="UP000317835">
    <property type="component" value="Chromosome"/>
</dbReference>
<dbReference type="InterPro" id="IPR005079">
    <property type="entry name" value="Peptidase_C45_hydrolase"/>
</dbReference>
<dbReference type="InterPro" id="IPR047803">
    <property type="entry name" value="DCD1A/B-like"/>
</dbReference>
<dbReference type="NCBIfam" id="NF040521">
    <property type="entry name" value="C45_proenzyme"/>
    <property type="match status" value="1"/>
</dbReference>
<gene>
    <name evidence="4" type="ORF">ElP_45550</name>
</gene>
<dbReference type="KEGG" id="tpla:ElP_45550"/>
<feature type="chain" id="PRO_5022078781" evidence="2">
    <location>
        <begin position="24"/>
        <end position="407"/>
    </location>
</feature>
<keyword evidence="5" id="KW-1185">Reference proteome</keyword>
<dbReference type="EMBL" id="CP036426">
    <property type="protein sequence ID" value="QDV36627.1"/>
    <property type="molecule type" value="Genomic_DNA"/>
</dbReference>
<feature type="signal peptide" evidence="2">
    <location>
        <begin position="1"/>
        <end position="23"/>
    </location>
</feature>
<dbReference type="InterPro" id="IPR047794">
    <property type="entry name" value="C45_proenzyme-like"/>
</dbReference>
<proteinExistence type="predicted"/>
<dbReference type="Gene3D" id="3.60.60.10">
    <property type="entry name" value="Penicillin V Acylase, Chain A"/>
    <property type="match status" value="1"/>
</dbReference>
<keyword evidence="4" id="KW-0808">Transferase</keyword>